<feature type="compositionally biased region" description="Polar residues" evidence="1">
    <location>
        <begin position="728"/>
        <end position="740"/>
    </location>
</feature>
<keyword evidence="2" id="KW-1133">Transmembrane helix</keyword>
<protein>
    <submittedName>
        <fullName evidence="3">Uncharacterized protein</fullName>
    </submittedName>
</protein>
<feature type="transmembrane region" description="Helical" evidence="2">
    <location>
        <begin position="157"/>
        <end position="179"/>
    </location>
</feature>
<dbReference type="AlphaFoldDB" id="A0A0L6VGU1"/>
<name>A0A0L6VGU1_9BASI</name>
<evidence type="ECO:0000256" key="2">
    <source>
        <dbReference type="SAM" id="Phobius"/>
    </source>
</evidence>
<accession>A0A0L6VGU1</accession>
<keyword evidence="4" id="KW-1185">Reference proteome</keyword>
<evidence type="ECO:0000313" key="3">
    <source>
        <dbReference type="EMBL" id="KNZ59330.1"/>
    </source>
</evidence>
<feature type="region of interest" description="Disordered" evidence="1">
    <location>
        <begin position="672"/>
        <end position="703"/>
    </location>
</feature>
<feature type="region of interest" description="Disordered" evidence="1">
    <location>
        <begin position="582"/>
        <end position="604"/>
    </location>
</feature>
<gene>
    <name evidence="3" type="ORF">VP01_1756g2</name>
</gene>
<feature type="compositionally biased region" description="Low complexity" evidence="1">
    <location>
        <begin position="718"/>
        <end position="727"/>
    </location>
</feature>
<sequence>MIMKCGHVIAPAPIRYLNQRRGVGSPQPSMDHRCRPLLYLICCDIMYCVPRVKFPYAQERLPAPGFRGRSILNQRFISTRLSTNRRKRCSTVPSRISITSIFPTPQTLVVKSRSAFTQSCSYYLSCTFLPLFSDCHTPVFSGWRFFCRSSYFLDKLILVKFSFILNSLSITCILLSLILNQFSSQLQLQVYVIMRDSLNVNLQQQHHNWREKWKDEMKFETMQPKIFTAVFSTERKLSKYQCGSCSPLILDRCAIFSKQSILFCRAYTVCDPLRAEIGECSRGGNESDGPDLSFLPLLTQSPTLFLTRTFFCPPGEWAQTLSYTGTRNPLGESVQLPPQGWGVLFPGRSRTCMLGEKGGEEVNDICLVGVILLSEPRLCSLGGDSSLTRKCSGRTPLYDLVSVTSCPGSGIHPDCFFARRYQISGDRGRVAEEEFSRSVDLHVSAPSREHLDKHMLNSWPWITDSNVPLMLRVATLLLPLLNGMTQDPTNRIILTESTRARCIHSLCVTLSHRLVLRSSNCCAGQFSCCYLLSIPPYMLRPCCRAAAGSAHGFDAYKACLWPPHAPPLLPSTILFLTSKILPSPTSPRPPPPPPPSPPPPPVPRSSPCFRLAQVLLSSWSIAMEEQRLLEMLASRVEFSRDSEHRRVAHERARAIREAANARRQAAAASLAANAAADPAGTDASQPASAAHSGPVEARLSPGQVSAIRRRYAANAMRRAAAANRAANPTGTPASQPQPSATRPLPNRVLANRTSRARRTRASRIFLATTRRALLIPTRRRCKRRIRSIRRKRA</sequence>
<organism evidence="3 4">
    <name type="scientific">Puccinia sorghi</name>
    <dbReference type="NCBI Taxonomy" id="27349"/>
    <lineage>
        <taxon>Eukaryota</taxon>
        <taxon>Fungi</taxon>
        <taxon>Dikarya</taxon>
        <taxon>Basidiomycota</taxon>
        <taxon>Pucciniomycotina</taxon>
        <taxon>Pucciniomycetes</taxon>
        <taxon>Pucciniales</taxon>
        <taxon>Pucciniaceae</taxon>
        <taxon>Puccinia</taxon>
    </lineage>
</organism>
<keyword evidence="2" id="KW-0812">Transmembrane</keyword>
<keyword evidence="2" id="KW-0472">Membrane</keyword>
<evidence type="ECO:0000256" key="1">
    <source>
        <dbReference type="SAM" id="MobiDB-lite"/>
    </source>
</evidence>
<evidence type="ECO:0000313" key="4">
    <source>
        <dbReference type="Proteomes" id="UP000037035"/>
    </source>
</evidence>
<dbReference type="EMBL" id="LAVV01006566">
    <property type="protein sequence ID" value="KNZ59330.1"/>
    <property type="molecule type" value="Genomic_DNA"/>
</dbReference>
<feature type="compositionally biased region" description="Low complexity" evidence="1">
    <location>
        <begin position="672"/>
        <end position="683"/>
    </location>
</feature>
<proteinExistence type="predicted"/>
<dbReference type="Proteomes" id="UP000037035">
    <property type="component" value="Unassembled WGS sequence"/>
</dbReference>
<comment type="caution">
    <text evidence="3">The sequence shown here is derived from an EMBL/GenBank/DDBJ whole genome shotgun (WGS) entry which is preliminary data.</text>
</comment>
<reference evidence="3 4" key="1">
    <citation type="submission" date="2015-08" db="EMBL/GenBank/DDBJ databases">
        <title>Next Generation Sequencing and Analysis of the Genome of Puccinia sorghi L Schw, the Causal Agent of Maize Common Rust.</title>
        <authorList>
            <person name="Rochi L."/>
            <person name="Burguener G."/>
            <person name="Darino M."/>
            <person name="Turjanski A."/>
            <person name="Kreff E."/>
            <person name="Dieguez M.J."/>
            <person name="Sacco F."/>
        </authorList>
    </citation>
    <scope>NUCLEOTIDE SEQUENCE [LARGE SCALE GENOMIC DNA]</scope>
    <source>
        <strain evidence="3 4">RO10H11247</strain>
    </source>
</reference>
<feature type="compositionally biased region" description="Pro residues" evidence="1">
    <location>
        <begin position="584"/>
        <end position="604"/>
    </location>
</feature>
<dbReference type="VEuPathDB" id="FungiDB:VP01_1756g2"/>
<feature type="region of interest" description="Disordered" evidence="1">
    <location>
        <begin position="718"/>
        <end position="757"/>
    </location>
</feature>